<feature type="compositionally biased region" description="Basic residues" evidence="1">
    <location>
        <begin position="84"/>
        <end position="95"/>
    </location>
</feature>
<feature type="compositionally biased region" description="Basic and acidic residues" evidence="1">
    <location>
        <begin position="112"/>
        <end position="121"/>
    </location>
</feature>
<evidence type="ECO:0000256" key="1">
    <source>
        <dbReference type="SAM" id="MobiDB-lite"/>
    </source>
</evidence>
<organism evidence="3 4">
    <name type="scientific">Puccinia coronata f. sp. avenae</name>
    <dbReference type="NCBI Taxonomy" id="200324"/>
    <lineage>
        <taxon>Eukaryota</taxon>
        <taxon>Fungi</taxon>
        <taxon>Dikarya</taxon>
        <taxon>Basidiomycota</taxon>
        <taxon>Pucciniomycotina</taxon>
        <taxon>Pucciniomycetes</taxon>
        <taxon>Pucciniales</taxon>
        <taxon>Pucciniaceae</taxon>
        <taxon>Puccinia</taxon>
    </lineage>
</organism>
<evidence type="ECO:0000313" key="4">
    <source>
        <dbReference type="Proteomes" id="UP000235392"/>
    </source>
</evidence>
<evidence type="ECO:0000313" key="3">
    <source>
        <dbReference type="EMBL" id="PLW10897.1"/>
    </source>
</evidence>
<protein>
    <recommendedName>
        <fullName evidence="2">PRP1 splicing factor N-terminal domain-containing protein</fullName>
    </recommendedName>
</protein>
<accession>A0A2N5SCA6</accession>
<comment type="caution">
    <text evidence="3">The sequence shown here is derived from an EMBL/GenBank/DDBJ whole genome shotgun (WGS) entry which is preliminary data.</text>
</comment>
<feature type="compositionally biased region" description="Acidic residues" evidence="1">
    <location>
        <begin position="65"/>
        <end position="75"/>
    </location>
</feature>
<dbReference type="Proteomes" id="UP000235392">
    <property type="component" value="Unassembled WGS sequence"/>
</dbReference>
<feature type="domain" description="PRP1 splicing factor N-terminal" evidence="2">
    <location>
        <begin position="16"/>
        <end position="81"/>
    </location>
</feature>
<dbReference type="EMBL" id="PGCI01000945">
    <property type="protein sequence ID" value="PLW10897.1"/>
    <property type="molecule type" value="Genomic_DNA"/>
</dbReference>
<proteinExistence type="predicted"/>
<evidence type="ECO:0000259" key="2">
    <source>
        <dbReference type="Pfam" id="PF06424"/>
    </source>
</evidence>
<dbReference type="InterPro" id="IPR010491">
    <property type="entry name" value="PRP1_N"/>
</dbReference>
<sequence>MPPVNADKYAFLKMQAPPSYVAGLGRGASGFTTRSDIGPAREGPTPEAIAAAKAARGEEDTTVQGDEDQFQDPDNETNLFGQRRTIKKTKKRIRSTSRSTCISNDGGNLDANSEKNWNRNG</sequence>
<dbReference type="GO" id="GO:0000398">
    <property type="term" value="P:mRNA splicing, via spliceosome"/>
    <property type="evidence" value="ECO:0007669"/>
    <property type="project" value="InterPro"/>
</dbReference>
<dbReference type="AlphaFoldDB" id="A0A2N5SCA6"/>
<name>A0A2N5SCA6_9BASI</name>
<feature type="region of interest" description="Disordered" evidence="1">
    <location>
        <begin position="56"/>
        <end position="121"/>
    </location>
</feature>
<gene>
    <name evidence="3" type="ORF">PCASD_21740</name>
</gene>
<dbReference type="Pfam" id="PF06424">
    <property type="entry name" value="PRP1_N"/>
    <property type="match status" value="1"/>
</dbReference>
<reference evidence="3 4" key="1">
    <citation type="submission" date="2017-11" db="EMBL/GenBank/DDBJ databases">
        <title>De novo assembly and phasing of dikaryotic genomes from two isolates of Puccinia coronata f. sp. avenae, the causal agent of oat crown rust.</title>
        <authorList>
            <person name="Miller M.E."/>
            <person name="Zhang Y."/>
            <person name="Omidvar V."/>
            <person name="Sperschneider J."/>
            <person name="Schwessinger B."/>
            <person name="Raley C."/>
            <person name="Palmer J.M."/>
            <person name="Garnica D."/>
            <person name="Upadhyaya N."/>
            <person name="Rathjen J."/>
            <person name="Taylor J.M."/>
            <person name="Park R.F."/>
            <person name="Dodds P.N."/>
            <person name="Hirsch C.D."/>
            <person name="Kianian S.F."/>
            <person name="Figueroa M."/>
        </authorList>
    </citation>
    <scope>NUCLEOTIDE SEQUENCE [LARGE SCALE GENOMIC DNA]</scope>
    <source>
        <strain evidence="3">12SD80</strain>
    </source>
</reference>